<organism evidence="3 4">
    <name type="scientific">Pseudomonas aeruginosa</name>
    <dbReference type="NCBI Taxonomy" id="287"/>
    <lineage>
        <taxon>Bacteria</taxon>
        <taxon>Pseudomonadati</taxon>
        <taxon>Pseudomonadota</taxon>
        <taxon>Gammaproteobacteria</taxon>
        <taxon>Pseudomonadales</taxon>
        <taxon>Pseudomonadaceae</taxon>
        <taxon>Pseudomonas</taxon>
    </lineage>
</organism>
<protein>
    <submittedName>
        <fullName evidence="3">Uncharacterized protein</fullName>
    </submittedName>
</protein>
<feature type="compositionally biased region" description="Polar residues" evidence="1">
    <location>
        <begin position="333"/>
        <end position="345"/>
    </location>
</feature>
<feature type="region of interest" description="Disordered" evidence="1">
    <location>
        <begin position="251"/>
        <end position="351"/>
    </location>
</feature>
<sequence>MNVPPARDQVRSGKSASVSGGILTITGPALEGEYIPRGGTGGANIPVRGIHGGVTAGARTIASRAVSGLRGGIIGVVGTAAVAAALDGIGALIDEAGKPVKKVQETAPQDVFCYYFTEHELGTECTSPTSLQTKFASIFTQQMGPPYVYRPKEILYDKNNIATDVVIVYQNDVRTAPINARGTCPGSINSSGECVVDEIIVPLTDSDYTAIEDALSNVQNSTWLKDLLTATCEGSLSPGRCYDELTSLADQLKGPGSVKGPSSSTTSTYTRPDGTTGTTNTTTETNYTINYGPNYFDYSKTTTTTTSKDGEKPTTTTETESPGVTGEEPATEPESQTPSPCTTNCEGPAYEDQYKPTEETKESVIDNYLSRVEQAPIVNAATGFFDVSVSASCPTWQAPVDMSIMGASFHSELVFDHHCQPWFTGYRTAAMAVVMILCAFGAFYIAMLD</sequence>
<dbReference type="RefSeq" id="WP_132674338.1">
    <property type="nucleotide sequence ID" value="NZ_CP056094.1"/>
</dbReference>
<keyword evidence="2" id="KW-0472">Membrane</keyword>
<accession>A0A6B1YFN3</accession>
<name>A0A6B1YFN3_PSEAI</name>
<evidence type="ECO:0000256" key="2">
    <source>
        <dbReference type="SAM" id="Phobius"/>
    </source>
</evidence>
<gene>
    <name evidence="3" type="ORF">GUL26_31035</name>
</gene>
<reference evidence="3" key="1">
    <citation type="submission" date="2020-01" db="EMBL/GenBank/DDBJ databases">
        <title>Bacteria Cultured from War Wounds Associated with the Conflict in Eastern Ukraine.</title>
        <authorList>
            <person name="Snesrud E."/>
            <person name="Galac M.R."/>
            <person name="Mc Gann P."/>
            <person name="Valentine K."/>
            <person name="Viacheslav K."/>
        </authorList>
    </citation>
    <scope>NUCLEOTIDE SEQUENCE</scope>
    <source>
        <strain evidence="3">VNMU148</strain>
    </source>
</reference>
<keyword evidence="2" id="KW-0812">Transmembrane</keyword>
<evidence type="ECO:0000313" key="3">
    <source>
        <dbReference type="EMBL" id="MZZ16705.1"/>
    </source>
</evidence>
<proteinExistence type="predicted"/>
<comment type="caution">
    <text evidence="3">The sequence shown here is derived from an EMBL/GenBank/DDBJ whole genome shotgun (WGS) entry which is preliminary data.</text>
</comment>
<feature type="compositionally biased region" description="Low complexity" evidence="1">
    <location>
        <begin position="262"/>
        <end position="292"/>
    </location>
</feature>
<dbReference type="EMBL" id="WXZT01000031">
    <property type="protein sequence ID" value="MZZ16705.1"/>
    <property type="molecule type" value="Genomic_DNA"/>
</dbReference>
<dbReference type="Proteomes" id="UP000644192">
    <property type="component" value="Unassembled WGS sequence"/>
</dbReference>
<keyword evidence="2" id="KW-1133">Transmembrane helix</keyword>
<evidence type="ECO:0000313" key="4">
    <source>
        <dbReference type="Proteomes" id="UP000644192"/>
    </source>
</evidence>
<feature type="transmembrane region" description="Helical" evidence="2">
    <location>
        <begin position="429"/>
        <end position="448"/>
    </location>
</feature>
<evidence type="ECO:0000256" key="1">
    <source>
        <dbReference type="SAM" id="MobiDB-lite"/>
    </source>
</evidence>
<dbReference type="AlphaFoldDB" id="A0A6B1YFN3"/>
<feature type="compositionally biased region" description="Low complexity" evidence="1">
    <location>
        <begin position="300"/>
        <end position="328"/>
    </location>
</feature>